<feature type="domain" description="EGF-like" evidence="4">
    <location>
        <begin position="56"/>
        <end position="95"/>
    </location>
</feature>
<keyword evidence="1 3" id="KW-0245">EGF-like domain</keyword>
<dbReference type="Gene3D" id="2.10.25.10">
    <property type="entry name" value="Laminin"/>
    <property type="match status" value="2"/>
</dbReference>
<evidence type="ECO:0000259" key="4">
    <source>
        <dbReference type="PROSITE" id="PS50026"/>
    </source>
</evidence>
<evidence type="ECO:0000313" key="5">
    <source>
        <dbReference type="EMBL" id="GCB68783.1"/>
    </source>
</evidence>
<protein>
    <recommendedName>
        <fullName evidence="4">EGF-like domain-containing protein</fullName>
    </recommendedName>
</protein>
<dbReference type="PROSITE" id="PS01186">
    <property type="entry name" value="EGF_2"/>
    <property type="match status" value="1"/>
</dbReference>
<evidence type="ECO:0000256" key="2">
    <source>
        <dbReference type="ARBA" id="ARBA00023157"/>
    </source>
</evidence>
<dbReference type="SMART" id="SM00181">
    <property type="entry name" value="EGF"/>
    <property type="match status" value="2"/>
</dbReference>
<dbReference type="PROSITE" id="PS00022">
    <property type="entry name" value="EGF_1"/>
    <property type="match status" value="1"/>
</dbReference>
<comment type="caution">
    <text evidence="3">Lacks conserved residue(s) required for the propagation of feature annotation.</text>
</comment>
<dbReference type="AlphaFoldDB" id="A0A401P6R0"/>
<dbReference type="InterPro" id="IPR001881">
    <property type="entry name" value="EGF-like_Ca-bd_dom"/>
</dbReference>
<name>A0A401P6R0_SCYTO</name>
<comment type="caution">
    <text evidence="5">The sequence shown here is derived from an EMBL/GenBank/DDBJ whole genome shotgun (WGS) entry which is preliminary data.</text>
</comment>
<reference evidence="5 6" key="1">
    <citation type="journal article" date="2018" name="Nat. Ecol. Evol.">
        <title>Shark genomes provide insights into elasmobranch evolution and the origin of vertebrates.</title>
        <authorList>
            <person name="Hara Y"/>
            <person name="Yamaguchi K"/>
            <person name="Onimaru K"/>
            <person name="Kadota M"/>
            <person name="Koyanagi M"/>
            <person name="Keeley SD"/>
            <person name="Tatsumi K"/>
            <person name="Tanaka K"/>
            <person name="Motone F"/>
            <person name="Kageyama Y"/>
            <person name="Nozu R"/>
            <person name="Adachi N"/>
            <person name="Nishimura O"/>
            <person name="Nakagawa R"/>
            <person name="Tanegashima C"/>
            <person name="Kiyatake I"/>
            <person name="Matsumoto R"/>
            <person name="Murakumo K"/>
            <person name="Nishida K"/>
            <person name="Terakita A"/>
            <person name="Kuratani S"/>
            <person name="Sato K"/>
            <person name="Hyodo S Kuraku.S."/>
        </authorList>
    </citation>
    <scope>NUCLEOTIDE SEQUENCE [LARGE SCALE GENOMIC DNA]</scope>
</reference>
<gene>
    <name evidence="5" type="ORF">scyTo_0010453</name>
</gene>
<dbReference type="Pfam" id="PF12947">
    <property type="entry name" value="EGF_3"/>
    <property type="match status" value="1"/>
</dbReference>
<dbReference type="SMART" id="SM00179">
    <property type="entry name" value="EGF_CA"/>
    <property type="match status" value="1"/>
</dbReference>
<evidence type="ECO:0000256" key="3">
    <source>
        <dbReference type="PROSITE-ProRule" id="PRU00076"/>
    </source>
</evidence>
<organism evidence="5 6">
    <name type="scientific">Scyliorhinus torazame</name>
    <name type="common">Cloudy catshark</name>
    <name type="synonym">Catulus torazame</name>
    <dbReference type="NCBI Taxonomy" id="75743"/>
    <lineage>
        <taxon>Eukaryota</taxon>
        <taxon>Metazoa</taxon>
        <taxon>Chordata</taxon>
        <taxon>Craniata</taxon>
        <taxon>Vertebrata</taxon>
        <taxon>Chondrichthyes</taxon>
        <taxon>Elasmobranchii</taxon>
        <taxon>Galeomorphii</taxon>
        <taxon>Galeoidea</taxon>
        <taxon>Carcharhiniformes</taxon>
        <taxon>Scyliorhinidae</taxon>
        <taxon>Scyliorhinus</taxon>
    </lineage>
</organism>
<dbReference type="GO" id="GO:0005509">
    <property type="term" value="F:calcium ion binding"/>
    <property type="evidence" value="ECO:0007669"/>
    <property type="project" value="InterPro"/>
</dbReference>
<evidence type="ECO:0000256" key="1">
    <source>
        <dbReference type="ARBA" id="ARBA00022536"/>
    </source>
</evidence>
<dbReference type="STRING" id="75743.A0A401P6R0"/>
<feature type="disulfide bond" evidence="3">
    <location>
        <begin position="85"/>
        <end position="94"/>
    </location>
</feature>
<evidence type="ECO:0000313" key="6">
    <source>
        <dbReference type="Proteomes" id="UP000288216"/>
    </source>
</evidence>
<dbReference type="PROSITE" id="PS50026">
    <property type="entry name" value="EGF_3"/>
    <property type="match status" value="2"/>
</dbReference>
<feature type="domain" description="EGF-like" evidence="4">
    <location>
        <begin position="13"/>
        <end position="49"/>
    </location>
</feature>
<accession>A0A401P6R0</accession>
<keyword evidence="6" id="KW-1185">Reference proteome</keyword>
<dbReference type="InterPro" id="IPR024731">
    <property type="entry name" value="NELL2-like_EGF"/>
</dbReference>
<dbReference type="EMBL" id="BFAA01004510">
    <property type="protein sequence ID" value="GCB68783.1"/>
    <property type="molecule type" value="Genomic_DNA"/>
</dbReference>
<keyword evidence="2 3" id="KW-1015">Disulfide bond</keyword>
<proteinExistence type="predicted"/>
<dbReference type="OrthoDB" id="339125at2759"/>
<dbReference type="InterPro" id="IPR000742">
    <property type="entry name" value="EGF"/>
</dbReference>
<dbReference type="SUPFAM" id="SSF57196">
    <property type="entry name" value="EGF/Laminin"/>
    <property type="match status" value="1"/>
</dbReference>
<dbReference type="Proteomes" id="UP000288216">
    <property type="component" value="Unassembled WGS sequence"/>
</dbReference>
<sequence length="154" mass="16422">MPGYSGDGVTCSDVNECKSCSPDSQCASDGESYNCTCKPGFSGNGTTCIPLPGPCDSVQCPPSFCKNGGTCVTNPDDDCKPFCRCPRQYRGESCTLGRQQFIAEPLPTTPKRSVNITLRIQDINVTVLSNRSSTDFISLTNITTAKVCPDLSVE</sequence>